<proteinExistence type="predicted"/>
<evidence type="ECO:0000313" key="2">
    <source>
        <dbReference type="Proteomes" id="UP000237105"/>
    </source>
</evidence>
<accession>A0A2P5AFG8</accession>
<protein>
    <recommendedName>
        <fullName evidence="3">LRR domain containing protein</fullName>
    </recommendedName>
</protein>
<dbReference type="EMBL" id="JXTB01000618">
    <property type="protein sequence ID" value="PON35278.1"/>
    <property type="molecule type" value="Genomic_DNA"/>
</dbReference>
<reference evidence="2" key="1">
    <citation type="submission" date="2016-06" db="EMBL/GenBank/DDBJ databases">
        <title>Parallel loss of symbiosis genes in relatives of nitrogen-fixing non-legume Parasponia.</title>
        <authorList>
            <person name="Van Velzen R."/>
            <person name="Holmer R."/>
            <person name="Bu F."/>
            <person name="Rutten L."/>
            <person name="Van Zeijl A."/>
            <person name="Liu W."/>
            <person name="Santuari L."/>
            <person name="Cao Q."/>
            <person name="Sharma T."/>
            <person name="Shen D."/>
            <person name="Roswanjaya Y."/>
            <person name="Wardhani T."/>
            <person name="Kalhor M.S."/>
            <person name="Jansen J."/>
            <person name="Van den Hoogen J."/>
            <person name="Gungor B."/>
            <person name="Hartog M."/>
            <person name="Hontelez J."/>
            <person name="Verver J."/>
            <person name="Yang W.-C."/>
            <person name="Schijlen E."/>
            <person name="Repin R."/>
            <person name="Schilthuizen M."/>
            <person name="Schranz E."/>
            <person name="Heidstra R."/>
            <person name="Miyata K."/>
            <person name="Fedorova E."/>
            <person name="Kohlen W."/>
            <person name="Bisseling T."/>
            <person name="Smit S."/>
            <person name="Geurts R."/>
        </authorList>
    </citation>
    <scope>NUCLEOTIDE SEQUENCE [LARGE SCALE GENOMIC DNA]</scope>
    <source>
        <strain evidence="2">cv. WU1-14</strain>
    </source>
</reference>
<gene>
    <name evidence="1" type="ORF">PanWU01x14_337560</name>
</gene>
<comment type="caution">
    <text evidence="1">The sequence shown here is derived from an EMBL/GenBank/DDBJ whole genome shotgun (WGS) entry which is preliminary data.</text>
</comment>
<organism evidence="1 2">
    <name type="scientific">Parasponia andersonii</name>
    <name type="common">Sponia andersonii</name>
    <dbReference type="NCBI Taxonomy" id="3476"/>
    <lineage>
        <taxon>Eukaryota</taxon>
        <taxon>Viridiplantae</taxon>
        <taxon>Streptophyta</taxon>
        <taxon>Embryophyta</taxon>
        <taxon>Tracheophyta</taxon>
        <taxon>Spermatophyta</taxon>
        <taxon>Magnoliopsida</taxon>
        <taxon>eudicotyledons</taxon>
        <taxon>Gunneridae</taxon>
        <taxon>Pentapetalae</taxon>
        <taxon>rosids</taxon>
        <taxon>fabids</taxon>
        <taxon>Rosales</taxon>
        <taxon>Cannabaceae</taxon>
        <taxon>Parasponia</taxon>
    </lineage>
</organism>
<evidence type="ECO:0000313" key="1">
    <source>
        <dbReference type="EMBL" id="PON35278.1"/>
    </source>
</evidence>
<sequence>MWAYLLLVFHPREEISISLCDEMVSVFPSSSNINAAYPSLENLFIFPCSRVEPFSEEGLLPSSIKSLYIGGCNLLMANRMNWNLQTLSSFETLRFIGYEEVEDPFPRRRSSSNYFKASHDLGI</sequence>
<keyword evidence="2" id="KW-1185">Reference proteome</keyword>
<dbReference type="AlphaFoldDB" id="A0A2P5AFG8"/>
<evidence type="ECO:0008006" key="3">
    <source>
        <dbReference type="Google" id="ProtNLM"/>
    </source>
</evidence>
<name>A0A2P5AFG8_PARAD</name>
<dbReference type="Proteomes" id="UP000237105">
    <property type="component" value="Unassembled WGS sequence"/>
</dbReference>